<organism evidence="2 3">
    <name type="scientific">Schistosoma japonicum</name>
    <name type="common">Blood fluke</name>
    <dbReference type="NCBI Taxonomy" id="6182"/>
    <lineage>
        <taxon>Eukaryota</taxon>
        <taxon>Metazoa</taxon>
        <taxon>Spiralia</taxon>
        <taxon>Lophotrochozoa</taxon>
        <taxon>Platyhelminthes</taxon>
        <taxon>Trematoda</taxon>
        <taxon>Digenea</taxon>
        <taxon>Strigeidida</taxon>
        <taxon>Schistosomatoidea</taxon>
        <taxon>Schistosomatidae</taxon>
        <taxon>Schistosoma</taxon>
    </lineage>
</organism>
<dbReference type="AlphaFoldDB" id="A0A4Z2DB87"/>
<feature type="compositionally biased region" description="Polar residues" evidence="1">
    <location>
        <begin position="843"/>
        <end position="859"/>
    </location>
</feature>
<evidence type="ECO:0000256" key="1">
    <source>
        <dbReference type="SAM" id="MobiDB-lite"/>
    </source>
</evidence>
<dbReference type="GO" id="GO:0016301">
    <property type="term" value="F:kinase activity"/>
    <property type="evidence" value="ECO:0007669"/>
    <property type="project" value="UniProtKB-KW"/>
</dbReference>
<keyword evidence="2" id="KW-0808">Transferase</keyword>
<feature type="region of interest" description="Disordered" evidence="1">
    <location>
        <begin position="1089"/>
        <end position="1109"/>
    </location>
</feature>
<evidence type="ECO:0000313" key="3">
    <source>
        <dbReference type="Proteomes" id="UP000311919"/>
    </source>
</evidence>
<feature type="region of interest" description="Disordered" evidence="1">
    <location>
        <begin position="967"/>
        <end position="997"/>
    </location>
</feature>
<keyword evidence="3" id="KW-1185">Reference proteome</keyword>
<sequence length="1241" mass="139336">MNNFRESVSTKLTNNNDIVNNSNYISPSLTLIHTSKTLMSNENTSVFIEKCQNATTATTINNKQDKGAKRLALFIEHFKRRAKSADPSNKAVFCNITESKNTLVTNRNMSNSNQPFIENSHNTNRNLHSMNPKTNYHNYPLHVAATVFRTNNSTSGMSVSAYETFNEIDSQHVESQIYHKPRPASFHPSSQILTHHDVHLYKNYSVSSTEKNSKQIPPYTYCRTDNPCYVESNQQSDINNNVIMYDSIYDYPPNLSPYPCPTYVPSDDITPTNENVNPFLSNTQSIKVRPTSADFYRLCKMHKSMKRLFSFNSKKEDINEKSFNNIATVDLIKNQLERSSFTECSQSISPVIDVNDKIDHILSSDSSDRNLKRTILRSFSCNPRSNYDHKRKAKPNILKSQDIVEDTLDISDKSIKINKKLNLGENLTHSRLPFVSLLDDKSVDKCTITCVERKAPLQMNPKCSVVKSPSVCQVSTCPNISNLSPQTIQSESTRACESRNRKYVDNFSRTTSRNPIGSARIITTPTITTTTDPVQTNVTTLPVTTSNFIMSKTLYSDSIVNHTNLNVDTTNNNNNNSNNNNNLLQPLSFYNAPINHDQKPFCLDKSDRNKAENFPLLTTCRSNQVLDNSSCRNIQVNNRVTNNKTRHIISLSDYLSNKETLKFKNNTTVFNTTGSSNCSTLKMNLENFEKLDNRMSSSLYEPRIVSANDSMKLNREDTCLDLQGFTKKSINMACSEDRSKQASVSKECFDNSTLKLKLAKTKLLSNLPGPYCLQLPQEHNGIGCEYMKNDRFRKTDENEYYNNSRNLLPTLRNSCRKQTTLFHPNNQSTVHSAAVLRPPRPPQRTTSLVRDYQSSRSNGVSNIDSSYSSRSSPSRNVTISTRHDSNSQVCCTTSYGSSNPNRFSTCKPSDNISYLISDKLSDKEVSDLNADNDTVWWSHLLPYKPSNLPSNLADRLRQRNSLILSRSSPTARLSNSSLPTSFPYHSNNTKASSNNNNSNVQNIMIQSMYEQHSESGDYSGLRCDITSLNGIQRKHVDESRLKQSRPISIHTDYSHWTNNSFFLPSLTHFKTAINPDTITYSSPSASSSSSISSFQQQQQTPTRPTSLSLTSSFTSVIPKLNNLIRTNKLCETVNLSASSSSTSCSSSTTTNPTTAQMLLQSSICNIIPEYLLKSCPPSDSPLLGQYCRLLLLRTNDDTNEDVTTSANIHIDNNIDNNNSTSTPIGYATKVTPTAETAATPV</sequence>
<feature type="compositionally biased region" description="Low complexity" evidence="1">
    <location>
        <begin position="860"/>
        <end position="880"/>
    </location>
</feature>
<protein>
    <submittedName>
        <fullName evidence="2">Histidine kinase</fullName>
    </submittedName>
</protein>
<keyword evidence="2" id="KW-0418">Kinase</keyword>
<dbReference type="EMBL" id="SKCS01000185">
    <property type="protein sequence ID" value="TNN13771.1"/>
    <property type="molecule type" value="Genomic_DNA"/>
</dbReference>
<feature type="compositionally biased region" description="Polar residues" evidence="1">
    <location>
        <begin position="967"/>
        <end position="985"/>
    </location>
</feature>
<feature type="region of interest" description="Disordered" evidence="1">
    <location>
        <begin position="826"/>
        <end position="883"/>
    </location>
</feature>
<comment type="caution">
    <text evidence="2">The sequence shown here is derived from an EMBL/GenBank/DDBJ whole genome shotgun (WGS) entry which is preliminary data.</text>
</comment>
<feature type="compositionally biased region" description="Low complexity" evidence="1">
    <location>
        <begin position="986"/>
        <end position="997"/>
    </location>
</feature>
<accession>A0A4Z2DB87</accession>
<gene>
    <name evidence="2" type="ORF">EWB00_002694</name>
</gene>
<proteinExistence type="predicted"/>
<dbReference type="Proteomes" id="UP000311919">
    <property type="component" value="Unassembled WGS sequence"/>
</dbReference>
<dbReference type="OrthoDB" id="6261373at2759"/>
<evidence type="ECO:0000313" key="2">
    <source>
        <dbReference type="EMBL" id="TNN13771.1"/>
    </source>
</evidence>
<reference evidence="2 3" key="1">
    <citation type="submission" date="2019-03" db="EMBL/GenBank/DDBJ databases">
        <title>An improved genome assembly of the fluke Schistosoma japonicum.</title>
        <authorList>
            <person name="Hu W."/>
            <person name="Luo F."/>
            <person name="Yin M."/>
            <person name="Mo X."/>
            <person name="Sun C."/>
            <person name="Wu Q."/>
            <person name="Zhu B."/>
            <person name="Xiang M."/>
            <person name="Wang J."/>
            <person name="Wang Y."/>
            <person name="Zhang T."/>
            <person name="Xu B."/>
            <person name="Zheng H."/>
            <person name="Feng Z."/>
        </authorList>
    </citation>
    <scope>NUCLEOTIDE SEQUENCE [LARGE SCALE GENOMIC DNA]</scope>
    <source>
        <strain evidence="2">HuSjv2</strain>
        <tissue evidence="2">Worms</tissue>
    </source>
</reference>
<name>A0A4Z2DB87_SCHJA</name>